<feature type="compositionally biased region" description="Basic and acidic residues" evidence="5">
    <location>
        <begin position="709"/>
        <end position="721"/>
    </location>
</feature>
<keyword evidence="4" id="KW-0967">Endosome</keyword>
<dbReference type="InterPro" id="IPR038499">
    <property type="entry name" value="BRO1_sf"/>
</dbReference>
<name>A0AAW1RLN0_9CHLO</name>
<reference evidence="7 8" key="1">
    <citation type="journal article" date="2024" name="Nat. Commun.">
        <title>Phylogenomics reveals the evolutionary origins of lichenization in chlorophyte algae.</title>
        <authorList>
            <person name="Puginier C."/>
            <person name="Libourel C."/>
            <person name="Otte J."/>
            <person name="Skaloud P."/>
            <person name="Haon M."/>
            <person name="Grisel S."/>
            <person name="Petersen M."/>
            <person name="Berrin J.G."/>
            <person name="Delaux P.M."/>
            <person name="Dal Grande F."/>
            <person name="Keller J."/>
        </authorList>
    </citation>
    <scope>NUCLEOTIDE SEQUENCE [LARGE SCALE GENOMIC DNA]</scope>
    <source>
        <strain evidence="7 8">SAG 2145</strain>
    </source>
</reference>
<protein>
    <recommendedName>
        <fullName evidence="6">BRO1 domain-containing protein</fullName>
    </recommendedName>
</protein>
<evidence type="ECO:0000256" key="5">
    <source>
        <dbReference type="SAM" id="MobiDB-lite"/>
    </source>
</evidence>
<sequence>MVNMLLGVHCKKSDKVDLRTPLWNYISRTYSHSQAQEAAEDLTTVQAERDEVVSLTGSYQAQLNCAKKYFRALSMMESRFPISKDDHYVSMSFTWYDAFRPTKRSEHYSIHFEKACVLFNIGAVLTQQGLGCNRETETGVKQAAQNFREAAGVFGLMRDTAALRVEHPRPVDISPECAGMLERLCLAQAQECIYEKFCTDRKDSKTLAKLAKQVNLYYGEVLRHLSLPPLNAHFDKSWTAHVSVKALLYDAEAWIQQGAYHNKETECNIQLACLKEAQKQLAAGRREIKQVGKDLADHLKRLEDWCAKDYASAEKDNNSVYLQRVPQTVDPVQGLAMARGIQPDWSDAAGEAMFASVIPDSSAKALSKYTSAVDTIIREQLDSLTHASDEARFKLRSWELPDCLQALEAGSSAALPEALRKELEDLEDHGGVRHLTDLAAQIRDLRKVAQEELASVTADLDREAKEDGDLRDKFSSRWTRASSAALTSHLREKVAGYEANLKAAGDSDKRLEARLTEHSRTFSSLSIQSAAAQLPRLQAPMVVTGDLEPAVVVADLRKGLEAISKLSAERASLEEGLKQEKSKDNILPKLMACSGSPDSLFDQELKKYEPLKAKVAENVQRQHGLLVDIQKNQAAYRQAFGYDQWKQACDAAAGGIRGKMGLYIEVRDNMSEGLRFYMSLQEAIQALQQQSGDFVLTRKLESEELMDAMRRASSDEARRQSEAAARQRAQASFADMNLGGGRPPQASHASQAYPPPYLGASPAPSPGGTPSYSAMAQNPPGYPPTGPAARPSAYPPQQPSYQYPAYPPTSAHSQPQYSATPPTQSSTPSYPPWAGGQAATPGGAPQGYPPQQPPQNYWQQPQRPPGSSQQPPPYMGGGQQPAPHSGGAPSPYGPPQGAGAWPPTSQSGYGQQQSASQQQQPYRPPWDTGSSNPFTTSSNPPAYPSSQPYPGSGPPNQWG</sequence>
<dbReference type="Gene3D" id="1.20.120.560">
    <property type="entry name" value="alix/aip1 in complex with the ypdl late domain"/>
    <property type="match status" value="1"/>
</dbReference>
<dbReference type="Pfam" id="PF03097">
    <property type="entry name" value="BRO1"/>
    <property type="match status" value="1"/>
</dbReference>
<dbReference type="InterPro" id="IPR025304">
    <property type="entry name" value="ALIX_V_dom"/>
</dbReference>
<keyword evidence="3" id="KW-0963">Cytoplasm</keyword>
<dbReference type="PROSITE" id="PS51180">
    <property type="entry name" value="BRO1"/>
    <property type="match status" value="1"/>
</dbReference>
<comment type="caution">
    <text evidence="7">The sequence shown here is derived from an EMBL/GenBank/DDBJ whole genome shotgun (WGS) entry which is preliminary data.</text>
</comment>
<proteinExistence type="predicted"/>
<dbReference type="PANTHER" id="PTHR23030">
    <property type="entry name" value="PCD6 INTERACTING PROTEIN-RELATED"/>
    <property type="match status" value="1"/>
</dbReference>
<dbReference type="SMART" id="SM01041">
    <property type="entry name" value="BRO1"/>
    <property type="match status" value="1"/>
</dbReference>
<dbReference type="Gene3D" id="1.20.140.50">
    <property type="entry name" value="alix/aip1 like domains"/>
    <property type="match status" value="1"/>
</dbReference>
<accession>A0AAW1RLN0</accession>
<feature type="compositionally biased region" description="Pro residues" evidence="5">
    <location>
        <begin position="753"/>
        <end position="767"/>
    </location>
</feature>
<feature type="compositionally biased region" description="Low complexity" evidence="5">
    <location>
        <begin position="905"/>
        <end position="920"/>
    </location>
</feature>
<evidence type="ECO:0000313" key="7">
    <source>
        <dbReference type="EMBL" id="KAK9834674.1"/>
    </source>
</evidence>
<dbReference type="Gene3D" id="1.25.40.280">
    <property type="entry name" value="alix/aip1 like domains"/>
    <property type="match status" value="1"/>
</dbReference>
<dbReference type="EMBL" id="JALJOS010000009">
    <property type="protein sequence ID" value="KAK9834674.1"/>
    <property type="molecule type" value="Genomic_DNA"/>
</dbReference>
<dbReference type="InterPro" id="IPR004328">
    <property type="entry name" value="BRO1_dom"/>
</dbReference>
<evidence type="ECO:0000256" key="4">
    <source>
        <dbReference type="ARBA" id="ARBA00022753"/>
    </source>
</evidence>
<keyword evidence="8" id="KW-1185">Reference proteome</keyword>
<evidence type="ECO:0000256" key="2">
    <source>
        <dbReference type="ARBA" id="ARBA00004496"/>
    </source>
</evidence>
<feature type="compositionally biased region" description="Low complexity" evidence="5">
    <location>
        <begin position="799"/>
        <end position="843"/>
    </location>
</feature>
<dbReference type="PANTHER" id="PTHR23030:SF30">
    <property type="entry name" value="TYROSINE-PROTEIN PHOSPHATASE NON-RECEPTOR TYPE 23"/>
    <property type="match status" value="1"/>
</dbReference>
<dbReference type="GO" id="GO:0005768">
    <property type="term" value="C:endosome"/>
    <property type="evidence" value="ECO:0007669"/>
    <property type="project" value="UniProtKB-SubCell"/>
</dbReference>
<feature type="domain" description="BRO1" evidence="6">
    <location>
        <begin position="3"/>
        <end position="400"/>
    </location>
</feature>
<dbReference type="GO" id="GO:0043328">
    <property type="term" value="P:protein transport to vacuole involved in ubiquitin-dependent protein catabolic process via the multivesicular body sorting pathway"/>
    <property type="evidence" value="ECO:0007669"/>
    <property type="project" value="TreeGrafter"/>
</dbReference>
<evidence type="ECO:0000313" key="8">
    <source>
        <dbReference type="Proteomes" id="UP001438707"/>
    </source>
</evidence>
<feature type="compositionally biased region" description="Low complexity" evidence="5">
    <location>
        <begin position="722"/>
        <end position="735"/>
    </location>
</feature>
<dbReference type="Proteomes" id="UP001438707">
    <property type="component" value="Unassembled WGS sequence"/>
</dbReference>
<gene>
    <name evidence="7" type="ORF">WJX74_007305</name>
</gene>
<evidence type="ECO:0000256" key="1">
    <source>
        <dbReference type="ARBA" id="ARBA00004177"/>
    </source>
</evidence>
<feature type="compositionally biased region" description="Low complexity" evidence="5">
    <location>
        <begin position="854"/>
        <end position="869"/>
    </location>
</feature>
<feature type="region of interest" description="Disordered" evidence="5">
    <location>
        <begin position="709"/>
        <end position="959"/>
    </location>
</feature>
<evidence type="ECO:0000259" key="6">
    <source>
        <dbReference type="PROSITE" id="PS51180"/>
    </source>
</evidence>
<evidence type="ECO:0000256" key="3">
    <source>
        <dbReference type="ARBA" id="ARBA00022490"/>
    </source>
</evidence>
<feature type="compositionally biased region" description="Low complexity" evidence="5">
    <location>
        <begin position="930"/>
        <end position="959"/>
    </location>
</feature>
<dbReference type="AlphaFoldDB" id="A0AAW1RLN0"/>
<comment type="subcellular location">
    <subcellularLocation>
        <location evidence="2">Cytoplasm</location>
    </subcellularLocation>
    <subcellularLocation>
        <location evidence="1">Endosome</location>
    </subcellularLocation>
</comment>
<organism evidence="7 8">
    <name type="scientific">Apatococcus lobatus</name>
    <dbReference type="NCBI Taxonomy" id="904363"/>
    <lineage>
        <taxon>Eukaryota</taxon>
        <taxon>Viridiplantae</taxon>
        <taxon>Chlorophyta</taxon>
        <taxon>core chlorophytes</taxon>
        <taxon>Trebouxiophyceae</taxon>
        <taxon>Chlorellales</taxon>
        <taxon>Chlorellaceae</taxon>
        <taxon>Apatococcus</taxon>
    </lineage>
</organism>
<dbReference type="Pfam" id="PF13949">
    <property type="entry name" value="ALIX_LYPXL_bnd"/>
    <property type="match status" value="1"/>
</dbReference>